<dbReference type="OrthoDB" id="8670769at2"/>
<feature type="transmembrane region" description="Helical" evidence="7">
    <location>
        <begin position="25"/>
        <end position="42"/>
    </location>
</feature>
<reference evidence="10 11" key="1">
    <citation type="submission" date="2007-01" db="EMBL/GenBank/DDBJ databases">
        <title>Complete sequence of Psychromonas ingrahamii 37.</title>
        <authorList>
            <consortium name="US DOE Joint Genome Institute"/>
            <person name="Copeland A."/>
            <person name="Lucas S."/>
            <person name="Lapidus A."/>
            <person name="Barry K."/>
            <person name="Detter J.C."/>
            <person name="Glavina del Rio T."/>
            <person name="Hammon N."/>
            <person name="Israni S."/>
            <person name="Dalin E."/>
            <person name="Tice H."/>
            <person name="Pitluck S."/>
            <person name="Thompson L.S."/>
            <person name="Brettin T."/>
            <person name="Bruce D."/>
            <person name="Han C."/>
            <person name="Tapia R."/>
            <person name="Schmutz J."/>
            <person name="Larimer F."/>
            <person name="Land M."/>
            <person name="Hauser L."/>
            <person name="Kyrpides N."/>
            <person name="Ivanova N."/>
            <person name="Staley J."/>
            <person name="Richardson P."/>
        </authorList>
    </citation>
    <scope>NUCLEOTIDE SEQUENCE [LARGE SCALE GENOMIC DNA]</scope>
    <source>
        <strain evidence="10 11">37</strain>
    </source>
</reference>
<evidence type="ECO:0000256" key="6">
    <source>
        <dbReference type="ARBA" id="ARBA00043993"/>
    </source>
</evidence>
<keyword evidence="3 7" id="KW-0812">Transmembrane</keyword>
<keyword evidence="5 7" id="KW-0472">Membrane</keyword>
<dbReference type="Proteomes" id="UP000000639">
    <property type="component" value="Chromosome"/>
</dbReference>
<comment type="subcellular location">
    <subcellularLocation>
        <location evidence="1">Cell membrane</location>
        <topology evidence="1">Multi-pass membrane protein</topology>
    </subcellularLocation>
</comment>
<feature type="transmembrane region" description="Helical" evidence="7">
    <location>
        <begin position="106"/>
        <end position="124"/>
    </location>
</feature>
<dbReference type="STRING" id="357804.Ping_1472"/>
<keyword evidence="2" id="KW-1003">Cell membrane</keyword>
<protein>
    <submittedName>
        <fullName evidence="10">Integral membrane protein, YccS/YhfK family protein</fullName>
    </submittedName>
</protein>
<gene>
    <name evidence="10" type="ordered locus">Ping_1472</name>
</gene>
<dbReference type="HOGENOM" id="CLU_013315_1_0_6"/>
<evidence type="ECO:0000259" key="8">
    <source>
        <dbReference type="Pfam" id="PF12805"/>
    </source>
</evidence>
<comment type="similarity">
    <text evidence="6">Belongs to the YccS/YhfK family.</text>
</comment>
<organism evidence="10 11">
    <name type="scientific">Psychromonas ingrahamii (strain DSM 17664 / CCUG 51855 / 37)</name>
    <dbReference type="NCBI Taxonomy" id="357804"/>
    <lineage>
        <taxon>Bacteria</taxon>
        <taxon>Pseudomonadati</taxon>
        <taxon>Pseudomonadota</taxon>
        <taxon>Gammaproteobacteria</taxon>
        <taxon>Alteromonadales</taxon>
        <taxon>Psychromonadaceae</taxon>
        <taxon>Psychromonas</taxon>
    </lineage>
</organism>
<sequence length="733" mass="84048">MQPSNSIFNFNGLLRKLISDSNVHAGLRVLIAMSMAFIPVLVLDSIPFFTQNSLHISVSLCLGVMASAIVETDDNDRNRRKFLFTIVLCFFISSSCVQLLMPYPVAFALGLFTSSFAFMMLAILGNHYNRVGFGTILIAIYTMIGYQADIIWYEQSILLSLGALWYGLFSLIWNFCSPYRSLRDQLAQLFFALSRYQEKKSALFNEKEGSSKAGIFAVRQQLAIRNIAIMARFDQCKRIIQSRFKFNQQQPELDKLNYYYFVAEQIHERMSASQYLYSQLEKIFRESQILEGYHQLFLQLGEEYYQMGVAISDKKNYLHSRRLKWTLNALADQLSLLKQNQAVIDNKKALQGLQGIYENLDGINTLLLQTQQTEQNEIVIVPIEAESQPTQKAYKQLLAAMTAKNPTFKHALRISIALLVAFVLQNSLQLNHGFWILLTVVFVCQPSFSETRKRLVLRSIGTLFGVLLGYPILILVEGTIIPQVILLVLMAFFFFTYVRTNYGLSIVFITIFVIFVFNLLNGTGMEVLPYRIGETLLGCLLSVLATSFIFPDWQFQRFPILVNQLLTLSGRYFKQVTDQYQHGRSENLNYRITRFNTFQSDALLANAWQSMLFEPHSKQQLNQEVYALVNRCDALVSYIAALASHRHKISDFEKNIKIQNLINRTSKQLFLACHPQQIDTKQIVKTIEELENFDPPFSGETLLIIEQLRLIAFAAIDIQLILQQINFDGKNQG</sequence>
<proteinExistence type="inferred from homology"/>
<evidence type="ECO:0000256" key="5">
    <source>
        <dbReference type="ARBA" id="ARBA00023136"/>
    </source>
</evidence>
<dbReference type="EMBL" id="CP000510">
    <property type="protein sequence ID" value="ABM03289.1"/>
    <property type="molecule type" value="Genomic_DNA"/>
</dbReference>
<feature type="transmembrane region" description="Helical" evidence="7">
    <location>
        <begin position="480"/>
        <end position="497"/>
    </location>
</feature>
<evidence type="ECO:0000313" key="10">
    <source>
        <dbReference type="EMBL" id="ABM03289.1"/>
    </source>
</evidence>
<dbReference type="InterPro" id="IPR049453">
    <property type="entry name" value="Memb_transporter_dom"/>
</dbReference>
<feature type="transmembrane region" description="Helical" evidence="7">
    <location>
        <begin position="54"/>
        <end position="70"/>
    </location>
</feature>
<feature type="domain" description="Integral membrane protein YccS N-terminal" evidence="8">
    <location>
        <begin position="83"/>
        <end position="367"/>
    </location>
</feature>
<dbReference type="InterPro" id="IPR032692">
    <property type="entry name" value="YccS_N"/>
</dbReference>
<evidence type="ECO:0000256" key="2">
    <source>
        <dbReference type="ARBA" id="ARBA00022475"/>
    </source>
</evidence>
<name>A1SUX4_PSYIN</name>
<dbReference type="PANTHER" id="PTHR30509">
    <property type="entry name" value="P-HYDROXYBENZOIC ACID EFFLUX PUMP SUBUNIT-RELATED"/>
    <property type="match status" value="1"/>
</dbReference>
<dbReference type="KEGG" id="pin:Ping_1472"/>
<keyword evidence="11" id="KW-1185">Reference proteome</keyword>
<feature type="transmembrane region" description="Helical" evidence="7">
    <location>
        <begin position="157"/>
        <end position="176"/>
    </location>
</feature>
<dbReference type="Pfam" id="PF13515">
    <property type="entry name" value="FUSC_2"/>
    <property type="match status" value="1"/>
</dbReference>
<dbReference type="AlphaFoldDB" id="A1SUX4"/>
<evidence type="ECO:0000259" key="9">
    <source>
        <dbReference type="Pfam" id="PF13515"/>
    </source>
</evidence>
<dbReference type="eggNOG" id="COG1289">
    <property type="taxonomic scope" value="Bacteria"/>
</dbReference>
<keyword evidence="4 7" id="KW-1133">Transmembrane helix</keyword>
<evidence type="ECO:0000256" key="3">
    <source>
        <dbReference type="ARBA" id="ARBA00022692"/>
    </source>
</evidence>
<feature type="transmembrane region" description="Helical" evidence="7">
    <location>
        <begin position="82"/>
        <end position="100"/>
    </location>
</feature>
<evidence type="ECO:0000313" key="11">
    <source>
        <dbReference type="Proteomes" id="UP000000639"/>
    </source>
</evidence>
<feature type="transmembrane region" description="Helical" evidence="7">
    <location>
        <begin position="502"/>
        <end position="520"/>
    </location>
</feature>
<dbReference type="GO" id="GO:0005886">
    <property type="term" value="C:plasma membrane"/>
    <property type="evidence" value="ECO:0007669"/>
    <property type="project" value="UniProtKB-SubCell"/>
</dbReference>
<accession>A1SUX4</accession>
<feature type="domain" description="Integral membrane bound transporter" evidence="9">
    <location>
        <begin position="421"/>
        <end position="544"/>
    </location>
</feature>
<dbReference type="RefSeq" id="WP_011769849.1">
    <property type="nucleotide sequence ID" value="NC_008709.1"/>
</dbReference>
<evidence type="ECO:0000256" key="7">
    <source>
        <dbReference type="SAM" id="Phobius"/>
    </source>
</evidence>
<evidence type="ECO:0000256" key="4">
    <source>
        <dbReference type="ARBA" id="ARBA00022989"/>
    </source>
</evidence>
<dbReference type="Pfam" id="PF12805">
    <property type="entry name" value="FUSC-like"/>
    <property type="match status" value="1"/>
</dbReference>
<evidence type="ECO:0000256" key="1">
    <source>
        <dbReference type="ARBA" id="ARBA00004651"/>
    </source>
</evidence>
<feature type="transmembrane region" description="Helical" evidence="7">
    <location>
        <begin position="455"/>
        <end position="474"/>
    </location>
</feature>
<feature type="transmembrane region" description="Helical" evidence="7">
    <location>
        <begin position="131"/>
        <end position="151"/>
    </location>
</feature>
<dbReference type="PANTHER" id="PTHR30509:SF23">
    <property type="entry name" value="INNER MEMBRANE PROTEIN"/>
    <property type="match status" value="1"/>
</dbReference>